<evidence type="ECO:0000313" key="2">
    <source>
        <dbReference type="Proteomes" id="UP000284892"/>
    </source>
</evidence>
<comment type="caution">
    <text evidence="1">The sequence shown here is derived from an EMBL/GenBank/DDBJ whole genome shotgun (WGS) entry which is preliminary data.</text>
</comment>
<sequence>MRNIFKFLKKILLEMPAIMLGLLVALALNSWKENNDRAYRAANLLASINNEIKHNYEIVPSVKESTINIYKRNDSIISLYKNSEIKSLSIATITSEAIRNVAWKTASLSDDFSAIPIETLTELSKVYLEQERVEFIRNSIDNLFINSDPELSSLNLAKIKQNHMSRFISRYEDLIKEYEDYLKIDSNKNTNN</sequence>
<gene>
    <name evidence="1" type="ORF">BXY80_1822</name>
</gene>
<dbReference type="RefSeq" id="WP_120201155.1">
    <property type="nucleotide sequence ID" value="NZ_RAQJ01000003.1"/>
</dbReference>
<dbReference type="AlphaFoldDB" id="A0A420DKR9"/>
<name>A0A420DKR9_9FLAO</name>
<reference evidence="1 2" key="1">
    <citation type="submission" date="2018-09" db="EMBL/GenBank/DDBJ databases">
        <title>Genomic Encyclopedia of Archaeal and Bacterial Type Strains, Phase II (KMG-II): from individual species to whole genera.</title>
        <authorList>
            <person name="Goeker M."/>
        </authorList>
    </citation>
    <scope>NUCLEOTIDE SEQUENCE [LARGE SCALE GENOMIC DNA]</scope>
    <source>
        <strain evidence="1 2">DSM 26283</strain>
    </source>
</reference>
<evidence type="ECO:0000313" key="1">
    <source>
        <dbReference type="EMBL" id="RKE94809.1"/>
    </source>
</evidence>
<protein>
    <submittedName>
        <fullName evidence="1">Uncharacterized protein</fullName>
    </submittedName>
</protein>
<accession>A0A420DKR9</accession>
<organism evidence="1 2">
    <name type="scientific">Ichthyenterobacterium magnum</name>
    <dbReference type="NCBI Taxonomy" id="1230530"/>
    <lineage>
        <taxon>Bacteria</taxon>
        <taxon>Pseudomonadati</taxon>
        <taxon>Bacteroidota</taxon>
        <taxon>Flavobacteriia</taxon>
        <taxon>Flavobacteriales</taxon>
        <taxon>Flavobacteriaceae</taxon>
        <taxon>Ichthyenterobacterium</taxon>
    </lineage>
</organism>
<proteinExistence type="predicted"/>
<keyword evidence="2" id="KW-1185">Reference proteome</keyword>
<dbReference type="OrthoDB" id="713837at2"/>
<dbReference type="EMBL" id="RAQJ01000003">
    <property type="protein sequence ID" value="RKE94809.1"/>
    <property type="molecule type" value="Genomic_DNA"/>
</dbReference>
<dbReference type="Proteomes" id="UP000284892">
    <property type="component" value="Unassembled WGS sequence"/>
</dbReference>